<dbReference type="RefSeq" id="WP_212609889.1">
    <property type="nucleotide sequence ID" value="NZ_CP073910.1"/>
</dbReference>
<feature type="transmembrane region" description="Helical" evidence="1">
    <location>
        <begin position="177"/>
        <end position="199"/>
    </location>
</feature>
<feature type="transmembrane region" description="Helical" evidence="1">
    <location>
        <begin position="87"/>
        <end position="110"/>
    </location>
</feature>
<evidence type="ECO:0000256" key="1">
    <source>
        <dbReference type="SAM" id="Phobius"/>
    </source>
</evidence>
<dbReference type="KEGG" id="spph:KFK14_03470"/>
<evidence type="ECO:0000313" key="3">
    <source>
        <dbReference type="Proteomes" id="UP000681425"/>
    </source>
</evidence>
<sequence>MPDGAPGGWRRIASSPAPILAAILASAIPILSIAHPPVLDYPNHLARIWLLSGKVNEPPLSAMYAADWSQASTNIAVDFVASSLARIMPIGALNLLLQLAMFLGPPVAAILLNRALCRTWHIWQAATLFLAWSTTAIAGFLNFQIGLAAALICAALLLPTGVAPARRMFALHLASAALLLLIHPFALLFYAALGSGLALGDRPAMPRSVRDLALPGRKVAVLALACIAPLAALFLFAPTPPGVHANGTSAILWSSPSKMIDPLRIGKALVSPILTYRAMTDILLFLPLAICLGWAVASRRVRFHGGLLIAGIALAALACIAPEEVGDASWIQRRLPPMAFLTFAAAIMPVQRQRVRADIIIAAVITATILLRIAWVERVWTDRQGDFAQLGEAAKRIPTGAAVIVVRLDWTGAAQFPLGRLIAGSPGAPIETGRHAIAPFAVQRGFFIPTHFTVPGQQPLSVRPAWRSRSVYVTSIPYASHLGTRNLKEPYVRNWRADFDYLLVINADMGELPARVISHVTPLTGQGFARLYRIRK</sequence>
<feature type="transmembrane region" description="Helical" evidence="1">
    <location>
        <begin position="219"/>
        <end position="237"/>
    </location>
</feature>
<proteinExistence type="predicted"/>
<feature type="transmembrane region" description="Helical" evidence="1">
    <location>
        <begin position="12"/>
        <end position="34"/>
    </location>
</feature>
<feature type="transmembrane region" description="Helical" evidence="1">
    <location>
        <begin position="147"/>
        <end position="165"/>
    </location>
</feature>
<keyword evidence="1" id="KW-0472">Membrane</keyword>
<feature type="transmembrane region" description="Helical" evidence="1">
    <location>
        <begin position="274"/>
        <end position="297"/>
    </location>
</feature>
<reference evidence="2" key="1">
    <citation type="submission" date="2021-04" db="EMBL/GenBank/DDBJ databases">
        <title>Isolation of p-tert-butylphenol degrading bacteria Sphingobium phenoxybenzoativorans Tas13 from active sludge.</title>
        <authorList>
            <person name="Li Y."/>
        </authorList>
    </citation>
    <scope>NUCLEOTIDE SEQUENCE</scope>
    <source>
        <strain evidence="2">Tas13</strain>
    </source>
</reference>
<dbReference type="Proteomes" id="UP000681425">
    <property type="component" value="Chromosome"/>
</dbReference>
<feature type="transmembrane region" description="Helical" evidence="1">
    <location>
        <begin position="357"/>
        <end position="375"/>
    </location>
</feature>
<protein>
    <submittedName>
        <fullName evidence="2">Uncharacterized protein</fullName>
    </submittedName>
</protein>
<keyword evidence="1" id="KW-1133">Transmembrane helix</keyword>
<accession>A0A975Q267</accession>
<dbReference type="AlphaFoldDB" id="A0A975Q267"/>
<keyword evidence="3" id="KW-1185">Reference proteome</keyword>
<gene>
    <name evidence="2" type="ORF">KFK14_03470</name>
</gene>
<evidence type="ECO:0000313" key="2">
    <source>
        <dbReference type="EMBL" id="QUT06534.1"/>
    </source>
</evidence>
<name>A0A975Q267_9SPHN</name>
<feature type="transmembrane region" description="Helical" evidence="1">
    <location>
        <begin position="303"/>
        <end position="322"/>
    </location>
</feature>
<keyword evidence="1" id="KW-0812">Transmembrane</keyword>
<dbReference type="EMBL" id="CP073910">
    <property type="protein sequence ID" value="QUT06534.1"/>
    <property type="molecule type" value="Genomic_DNA"/>
</dbReference>
<organism evidence="2 3">
    <name type="scientific">Sphingobium phenoxybenzoativorans</name>
    <dbReference type="NCBI Taxonomy" id="1592790"/>
    <lineage>
        <taxon>Bacteria</taxon>
        <taxon>Pseudomonadati</taxon>
        <taxon>Pseudomonadota</taxon>
        <taxon>Alphaproteobacteria</taxon>
        <taxon>Sphingomonadales</taxon>
        <taxon>Sphingomonadaceae</taxon>
        <taxon>Sphingobium</taxon>
    </lineage>
</organism>